<accession>A0AAJ0I6A6</accession>
<dbReference type="PANTHER" id="PTHR11129">
    <property type="entry name" value="PROTEIN FARNESYLTRANSFERASE ALPHA SUBUNIT/RAB GERANYLGERANYL TRANSFERASE ALPHA SUBUNIT"/>
    <property type="match status" value="1"/>
</dbReference>
<dbReference type="AlphaFoldDB" id="A0AAJ0I6A6"/>
<dbReference type="InterPro" id="IPR002088">
    <property type="entry name" value="Prenyl_trans_a"/>
</dbReference>
<dbReference type="Pfam" id="PF01239">
    <property type="entry name" value="PPTA"/>
    <property type="match status" value="2"/>
</dbReference>
<comment type="caution">
    <text evidence="5">The sequence shown here is derived from an EMBL/GenBank/DDBJ whole genome shotgun (WGS) entry which is preliminary data.</text>
</comment>
<dbReference type="SUPFAM" id="SSF48439">
    <property type="entry name" value="Protein prenylyltransferase"/>
    <property type="match status" value="1"/>
</dbReference>
<dbReference type="Proteomes" id="UP001285908">
    <property type="component" value="Unassembled WGS sequence"/>
</dbReference>
<dbReference type="RefSeq" id="XP_062692185.1">
    <property type="nucleotide sequence ID" value="XM_062832974.1"/>
</dbReference>
<keyword evidence="6" id="KW-1185">Reference proteome</keyword>
<proteinExistence type="inferred from homology"/>
<dbReference type="GO" id="GO:0005737">
    <property type="term" value="C:cytoplasm"/>
    <property type="evidence" value="ECO:0007669"/>
    <property type="project" value="TreeGrafter"/>
</dbReference>
<keyword evidence="2" id="KW-0637">Prenyltransferase</keyword>
<protein>
    <recommendedName>
        <fullName evidence="7">Protein prenyltransferase</fullName>
    </recommendedName>
</protein>
<keyword evidence="4" id="KW-0677">Repeat</keyword>
<evidence type="ECO:0000313" key="6">
    <source>
        <dbReference type="Proteomes" id="UP001285908"/>
    </source>
</evidence>
<dbReference type="GeneID" id="87870596"/>
<gene>
    <name evidence="5" type="ORF">B0T23DRAFT_174869</name>
</gene>
<dbReference type="GO" id="GO:0008318">
    <property type="term" value="F:protein prenyltransferase activity"/>
    <property type="evidence" value="ECO:0007669"/>
    <property type="project" value="InterPro"/>
</dbReference>
<organism evidence="5 6">
    <name type="scientific">Neurospora hispaniola</name>
    <dbReference type="NCBI Taxonomy" id="588809"/>
    <lineage>
        <taxon>Eukaryota</taxon>
        <taxon>Fungi</taxon>
        <taxon>Dikarya</taxon>
        <taxon>Ascomycota</taxon>
        <taxon>Pezizomycotina</taxon>
        <taxon>Sordariomycetes</taxon>
        <taxon>Sordariomycetidae</taxon>
        <taxon>Sordariales</taxon>
        <taxon>Sordariaceae</taxon>
        <taxon>Neurospora</taxon>
    </lineage>
</organism>
<keyword evidence="3" id="KW-0808">Transferase</keyword>
<evidence type="ECO:0000256" key="3">
    <source>
        <dbReference type="ARBA" id="ARBA00022679"/>
    </source>
</evidence>
<name>A0AAJ0I6A6_9PEZI</name>
<evidence type="ECO:0000256" key="4">
    <source>
        <dbReference type="ARBA" id="ARBA00022737"/>
    </source>
</evidence>
<dbReference type="EMBL" id="JAULSX010000005">
    <property type="protein sequence ID" value="KAK3491002.1"/>
    <property type="molecule type" value="Genomic_DNA"/>
</dbReference>
<dbReference type="PANTHER" id="PTHR11129:SF3">
    <property type="entry name" value="PROTEIN PRENYLTRANSFERASE ALPHA SUBUNIT REPEAT-CONTAINING PROTEIN 1"/>
    <property type="match status" value="1"/>
</dbReference>
<sequence length="346" mass="38891">MSRALDKSTIAALKVGNPQAAYSSISPILTTPPSCGRLEIEILGKEIPLPEGTYVLQDGISVGISKLGLVQAFLVARKILQDHITGSSSSPQIDDDLFAATAVILLMDPEFLTAANTRKRLIQKQLNDNQHAWTVLTKEKMFLDSLLTSRLHRHTKSPTLWNHRRWLVGLHSSLGVRVDVLGDLENVVFLAGERHPRNYYAWCHARYLVGLVAKEWSGYNPHINILAAVKKWCFEHHKDISGWSFLYHLLDNYDCSGRDICGDDISLSSTFSDVLNFAASYRVTNESLWVFLRTLAASGLVGGKELEQFTTLGAQFSQPHMDRFGDSRVLRSALDWYETYQCRKDL</sequence>
<evidence type="ECO:0008006" key="7">
    <source>
        <dbReference type="Google" id="ProtNLM"/>
    </source>
</evidence>
<dbReference type="Gene3D" id="1.25.40.120">
    <property type="entry name" value="Protein prenylyltransferase"/>
    <property type="match status" value="1"/>
</dbReference>
<reference evidence="5 6" key="1">
    <citation type="journal article" date="2023" name="Mol. Phylogenet. Evol.">
        <title>Genome-scale phylogeny and comparative genomics of the fungal order Sordariales.</title>
        <authorList>
            <person name="Hensen N."/>
            <person name="Bonometti L."/>
            <person name="Westerberg I."/>
            <person name="Brannstrom I.O."/>
            <person name="Guillou S."/>
            <person name="Cros-Aarteil S."/>
            <person name="Calhoun S."/>
            <person name="Haridas S."/>
            <person name="Kuo A."/>
            <person name="Mondo S."/>
            <person name="Pangilinan J."/>
            <person name="Riley R."/>
            <person name="LaButti K."/>
            <person name="Andreopoulos B."/>
            <person name="Lipzen A."/>
            <person name="Chen C."/>
            <person name="Yan M."/>
            <person name="Daum C."/>
            <person name="Ng V."/>
            <person name="Clum A."/>
            <person name="Steindorff A."/>
            <person name="Ohm R.A."/>
            <person name="Martin F."/>
            <person name="Silar P."/>
            <person name="Natvig D.O."/>
            <person name="Lalanne C."/>
            <person name="Gautier V."/>
            <person name="Ament-Velasquez S.L."/>
            <person name="Kruys A."/>
            <person name="Hutchinson M.I."/>
            <person name="Powell A.J."/>
            <person name="Barry K."/>
            <person name="Miller A.N."/>
            <person name="Grigoriev I.V."/>
            <person name="Debuchy R."/>
            <person name="Gladieux P."/>
            <person name="Hiltunen Thoren M."/>
            <person name="Johannesson H."/>
        </authorList>
    </citation>
    <scope>NUCLEOTIDE SEQUENCE [LARGE SCALE GENOMIC DNA]</scope>
    <source>
        <strain evidence="5 6">FGSC 10403</strain>
    </source>
</reference>
<comment type="similarity">
    <text evidence="1">Belongs to the protein prenyltransferase subunit alpha family.</text>
</comment>
<evidence type="ECO:0000256" key="2">
    <source>
        <dbReference type="ARBA" id="ARBA00022602"/>
    </source>
</evidence>
<evidence type="ECO:0000256" key="1">
    <source>
        <dbReference type="ARBA" id="ARBA00006734"/>
    </source>
</evidence>
<evidence type="ECO:0000313" key="5">
    <source>
        <dbReference type="EMBL" id="KAK3491002.1"/>
    </source>
</evidence>